<dbReference type="Gene3D" id="1.10.10.10">
    <property type="entry name" value="Winged helix-like DNA-binding domain superfamily/Winged helix DNA-binding domain"/>
    <property type="match status" value="5"/>
</dbReference>
<dbReference type="AlphaFoldDB" id="A0A3L8D589"/>
<dbReference type="PANTHER" id="PTHR46060">
    <property type="entry name" value="MARINER MOS1 TRANSPOSASE-LIKE PROTEIN"/>
    <property type="match status" value="1"/>
</dbReference>
<dbReference type="GO" id="GO:0035861">
    <property type="term" value="C:site of double-strand break"/>
    <property type="evidence" value="ECO:0007669"/>
    <property type="project" value="TreeGrafter"/>
</dbReference>
<feature type="non-terminal residue" evidence="2">
    <location>
        <position position="384"/>
    </location>
</feature>
<dbReference type="GO" id="GO:0031297">
    <property type="term" value="P:replication fork processing"/>
    <property type="evidence" value="ECO:0007669"/>
    <property type="project" value="TreeGrafter"/>
</dbReference>
<protein>
    <recommendedName>
        <fullName evidence="1">Mos1 transposase HTH domain-containing protein</fullName>
    </recommendedName>
</protein>
<name>A0A3L8D589_OOCBI</name>
<gene>
    <name evidence="2" type="ORF">DMN91_012390</name>
</gene>
<dbReference type="GO" id="GO:0000014">
    <property type="term" value="F:single-stranded DNA endodeoxyribonuclease activity"/>
    <property type="evidence" value="ECO:0007669"/>
    <property type="project" value="TreeGrafter"/>
</dbReference>
<dbReference type="GO" id="GO:0042800">
    <property type="term" value="F:histone H3K4 methyltransferase activity"/>
    <property type="evidence" value="ECO:0007669"/>
    <property type="project" value="TreeGrafter"/>
</dbReference>
<accession>A0A3L8D589</accession>
<proteinExistence type="predicted"/>
<comment type="caution">
    <text evidence="2">The sequence shown here is derived from an EMBL/GenBank/DDBJ whole genome shotgun (WGS) entry which is preliminary data.</text>
</comment>
<dbReference type="GO" id="GO:0000729">
    <property type="term" value="P:DNA double-strand break processing"/>
    <property type="evidence" value="ECO:0007669"/>
    <property type="project" value="TreeGrafter"/>
</dbReference>
<dbReference type="GO" id="GO:0044774">
    <property type="term" value="P:mitotic DNA integrity checkpoint signaling"/>
    <property type="evidence" value="ECO:0007669"/>
    <property type="project" value="TreeGrafter"/>
</dbReference>
<dbReference type="InterPro" id="IPR036388">
    <property type="entry name" value="WH-like_DNA-bd_sf"/>
</dbReference>
<dbReference type="GO" id="GO:0003697">
    <property type="term" value="F:single-stranded DNA binding"/>
    <property type="evidence" value="ECO:0007669"/>
    <property type="project" value="TreeGrafter"/>
</dbReference>
<dbReference type="Proteomes" id="UP000279307">
    <property type="component" value="Chromosome 13"/>
</dbReference>
<dbReference type="InterPro" id="IPR041426">
    <property type="entry name" value="Mos1_HTH"/>
</dbReference>
<dbReference type="GO" id="GO:0046975">
    <property type="term" value="F:histone H3K36 methyltransferase activity"/>
    <property type="evidence" value="ECO:0007669"/>
    <property type="project" value="TreeGrafter"/>
</dbReference>
<dbReference type="Gene3D" id="1.10.10.1450">
    <property type="match status" value="1"/>
</dbReference>
<dbReference type="GO" id="GO:0005634">
    <property type="term" value="C:nucleus"/>
    <property type="evidence" value="ECO:0007669"/>
    <property type="project" value="TreeGrafter"/>
</dbReference>
<dbReference type="Pfam" id="PF17906">
    <property type="entry name" value="HTH_48"/>
    <property type="match status" value="1"/>
</dbReference>
<evidence type="ECO:0000313" key="3">
    <source>
        <dbReference type="Proteomes" id="UP000279307"/>
    </source>
</evidence>
<dbReference type="GO" id="GO:0015074">
    <property type="term" value="P:DNA integration"/>
    <property type="evidence" value="ECO:0007669"/>
    <property type="project" value="TreeGrafter"/>
</dbReference>
<dbReference type="GO" id="GO:0000793">
    <property type="term" value="C:condensed chromosome"/>
    <property type="evidence" value="ECO:0007669"/>
    <property type="project" value="TreeGrafter"/>
</dbReference>
<feature type="domain" description="Mos1 transposase HTH" evidence="1">
    <location>
        <begin position="12"/>
        <end position="43"/>
    </location>
</feature>
<dbReference type="EMBL" id="QOIP01000013">
    <property type="protein sequence ID" value="RLU15396.1"/>
    <property type="molecule type" value="Genomic_DNA"/>
</dbReference>
<sequence length="384" mass="41895">MNMSSAVEPQGSETARNINAVFGEGSTTKATVGNWFKNFRDGDFSLANEPRGRPKTKVDNDHLRAVVESDPSQSTCELASIFNVSIPNILVHLAAIGSTTKATVGNWFKNFRDGDFSLANEPRGRPKTKVDNDHLRAVVESDPSQSTRELASIFNVSIPNILVHLAAIGSTTKATVGNWFKNFRDGDFSLANEPRGRPKTKVDNDHLRAVVESDPSQSTRELASIFNVSIPNILVHLAAIGSTTKATVGNWFKNFRDGDFSLANEPRGRPKTKVDNDHLRAVVESDPSQSTRELASIFNVSIPNILVHLAAIGSTTKATVGNWFKNFKDGDFSLANEPRGRPKTKVDNDHLRAVVESDPSQSTRELASIFNVSIPTILVHLAAI</sequence>
<reference evidence="2 3" key="1">
    <citation type="journal article" date="2018" name="Genome Res.">
        <title>The genomic architecture and molecular evolution of ant odorant receptors.</title>
        <authorList>
            <person name="McKenzie S.K."/>
            <person name="Kronauer D.J.C."/>
        </authorList>
    </citation>
    <scope>NUCLEOTIDE SEQUENCE [LARGE SCALE GENOMIC DNA]</scope>
    <source>
        <strain evidence="2">Clonal line C1</strain>
    </source>
</reference>
<dbReference type="GO" id="GO:0044547">
    <property type="term" value="F:DNA topoisomerase binding"/>
    <property type="evidence" value="ECO:0007669"/>
    <property type="project" value="TreeGrafter"/>
</dbReference>
<dbReference type="InterPro" id="IPR052709">
    <property type="entry name" value="Transposase-MT_Hybrid"/>
</dbReference>
<dbReference type="GO" id="GO:0003690">
    <property type="term" value="F:double-stranded DNA binding"/>
    <property type="evidence" value="ECO:0007669"/>
    <property type="project" value="TreeGrafter"/>
</dbReference>
<dbReference type="PANTHER" id="PTHR46060:SF2">
    <property type="entry name" value="HISTONE-LYSINE N-METHYLTRANSFERASE SETMAR"/>
    <property type="match status" value="1"/>
</dbReference>
<evidence type="ECO:0000313" key="2">
    <source>
        <dbReference type="EMBL" id="RLU15396.1"/>
    </source>
</evidence>
<evidence type="ECO:0000259" key="1">
    <source>
        <dbReference type="Pfam" id="PF17906"/>
    </source>
</evidence>
<dbReference type="GO" id="GO:0006303">
    <property type="term" value="P:double-strand break repair via nonhomologous end joining"/>
    <property type="evidence" value="ECO:0007669"/>
    <property type="project" value="TreeGrafter"/>
</dbReference>
<organism evidence="2 3">
    <name type="scientific">Ooceraea biroi</name>
    <name type="common">Clonal raider ant</name>
    <name type="synonym">Cerapachys biroi</name>
    <dbReference type="NCBI Taxonomy" id="2015173"/>
    <lineage>
        <taxon>Eukaryota</taxon>
        <taxon>Metazoa</taxon>
        <taxon>Ecdysozoa</taxon>
        <taxon>Arthropoda</taxon>
        <taxon>Hexapoda</taxon>
        <taxon>Insecta</taxon>
        <taxon>Pterygota</taxon>
        <taxon>Neoptera</taxon>
        <taxon>Endopterygota</taxon>
        <taxon>Hymenoptera</taxon>
        <taxon>Apocrita</taxon>
        <taxon>Aculeata</taxon>
        <taxon>Formicoidea</taxon>
        <taxon>Formicidae</taxon>
        <taxon>Dorylinae</taxon>
        <taxon>Ooceraea</taxon>
    </lineage>
</organism>